<keyword evidence="2" id="KW-1185">Reference proteome</keyword>
<dbReference type="Proteomes" id="UP001348369">
    <property type="component" value="Chromosome"/>
</dbReference>
<evidence type="ECO:0000313" key="2">
    <source>
        <dbReference type="Proteomes" id="UP001348369"/>
    </source>
</evidence>
<protein>
    <submittedName>
        <fullName evidence="1">IS5 family transposase</fullName>
    </submittedName>
</protein>
<organism evidence="1 2">
    <name type="scientific">Streptomyces scopuliridis</name>
    <dbReference type="NCBI Taxonomy" id="452529"/>
    <lineage>
        <taxon>Bacteria</taxon>
        <taxon>Bacillati</taxon>
        <taxon>Actinomycetota</taxon>
        <taxon>Actinomycetes</taxon>
        <taxon>Kitasatosporales</taxon>
        <taxon>Streptomycetaceae</taxon>
        <taxon>Streptomyces</taxon>
    </lineage>
</organism>
<evidence type="ECO:0000313" key="1">
    <source>
        <dbReference type="EMBL" id="WSC02712.1"/>
    </source>
</evidence>
<reference evidence="1" key="1">
    <citation type="submission" date="2022-10" db="EMBL/GenBank/DDBJ databases">
        <title>The complete genomes of actinobacterial strains from the NBC collection.</title>
        <authorList>
            <person name="Joergensen T.S."/>
            <person name="Alvarez Arevalo M."/>
            <person name="Sterndorff E.B."/>
            <person name="Faurdal D."/>
            <person name="Vuksanovic O."/>
            <person name="Mourched A.-S."/>
            <person name="Charusanti P."/>
            <person name="Shaw S."/>
            <person name="Blin K."/>
            <person name="Weber T."/>
        </authorList>
    </citation>
    <scope>NUCLEOTIDE SEQUENCE</scope>
    <source>
        <strain evidence="1">NBC 01771</strain>
    </source>
</reference>
<proteinExistence type="predicted"/>
<accession>A0ACD4ZY03</accession>
<name>A0ACD4ZY03_9ACTN</name>
<gene>
    <name evidence="1" type="ORF">OG835_40785</name>
</gene>
<sequence>MIDGILHRVRTGVRWRDLPERFGPWKTVHERHRLRSADGTWERMLQQVRAAADAAGEIDWDISVDSTIVRAHQHAAGARTDPPLAAASKGAGPVEHRGETPGGFTTELHLSADGNCRPLSLMVTPGERADCTRFGPVLEKIRVPRPGAGEQPRKKPDSVSADKAIPEKADSQAARLRRGARGGRPPGFDEGCGHTGFSALLASARHGGGMLLAMHEDPQEKTMPGWWGRIACIWAVAFAVLHFYWALGGSWGLSVSAGPLAEERPGWFVAVGLWGVGMLCLVGGVLGWLLARPRPRGRAGQAVKTLGWCVCAVLVARGIAVEVLLLTDTAGQEIDVSPEQRLWTLVLWNPWFMVGGLVFGVAARQFGRASGPSSGPA</sequence>
<dbReference type="EMBL" id="CP109109">
    <property type="protein sequence ID" value="WSC02712.1"/>
    <property type="molecule type" value="Genomic_DNA"/>
</dbReference>